<dbReference type="GO" id="GO:0016787">
    <property type="term" value="F:hydrolase activity"/>
    <property type="evidence" value="ECO:0007669"/>
    <property type="project" value="UniProtKB-KW"/>
</dbReference>
<reference evidence="5 6" key="1">
    <citation type="submission" date="2024-10" db="EMBL/GenBank/DDBJ databases">
        <title>Updated reference genomes for cyclostephanoid diatoms.</title>
        <authorList>
            <person name="Roberts W.R."/>
            <person name="Alverson A.J."/>
        </authorList>
    </citation>
    <scope>NUCLEOTIDE SEQUENCE [LARGE SCALE GENOMIC DNA]</scope>
    <source>
        <strain evidence="5 6">AJA010-31</strain>
    </source>
</reference>
<accession>A0ABD3Q5L5</accession>
<dbReference type="SUPFAM" id="SSF52540">
    <property type="entry name" value="P-loop containing nucleoside triphosphate hydrolases"/>
    <property type="match status" value="2"/>
</dbReference>
<dbReference type="Proteomes" id="UP001530400">
    <property type="component" value="Unassembled WGS sequence"/>
</dbReference>
<evidence type="ECO:0000259" key="3">
    <source>
        <dbReference type="PROSITE" id="PS51192"/>
    </source>
</evidence>
<sequence length="1277" mass="143215">MMSSNKEADLLATLGSTTADASHYESSVLRDAQLSAAPQIVLPQETFYNSSTLTNSNSSLVPLQQPLSLPNLSSLAPSTERKGGNASADIPHVLQVLSKTRDALSSVQSQPLSAFDGPDDEAREKNKRRAIDVLCMKEQILLGYLTTVAGLDEKDELIPQRRKRLRDERTSDSYYGAAVSSAAAMHVSKKRKNEKSSSSNANTTNAESSTNRLDRIKNGEDLDAPHNTDDNESNAKPKRRTMMQMKSDMRIQSGLTPLKSMEEERFDAERSRKRREERRMRRLKKQRAVMGVNDDEKKEDNDADIKKEVKTVSILKRKENASTNEPCTDIAADTKKNGVRWVQDVKSDNQDTKSNSPNPPKRTYTKVMCPICQIILTCGEEAGPPDEFLSKHIEQCQQNKSRAGRTLRRRTKPSVVDVDNDFDDYHDEVSKSDVHIPVQEKLFEDEVSGDNESTKEAPPYDPTKSIDDIDEFDYEDRVDDWIENGVHRMRDMSERDSTEVPPGAVTYEGGLEIPAWVNNRLFPYQRLGVRWMWELHCQGAGGVVGDEMGLGKTVQVSSFVGAMAANRYIDSVLIVAPATMLSHWLSELAVWAPGLRRVMVHRSGESDGVSRVASRGMLRSLEKWLKRARADRVNEAIDERDFDEQGADAFVGTGYAIVTTYESIRRSPDVWINHDWSYVVLDEGQKIRNPDADVTLACKRLRTPNRLLMSGTPIQNDLRELWSLFDFIFPGRLGTLPAFEAEFAEPIKRGGYSNASPMQVQLAYRCALVLRDLINPYLLRRQKKDIKEVNRMPGKTEQVLFCRLSSKQRSLYQEYLASDEVMGVMKGSVQLLKAVTVLRKICNHPDLVVGADGKLGSAFQEESSSDEEDFDAFDEDELAERSGKLNVLSKILPLWKEQGHKVIIFTQWRKTLNIIETFTRRQGWKFARLDGNTNIASRQRLVDKFNQDESYFIMLMTTRTGGVGLNVTGANRVLLFDPDWNPQTDAQARERAWRFGQKKDVTVYRLITAGTIEEKIYQRQIFKTAITNQILQDPKQRRLFSQKDLKDLFTLKDDSKDTTETGQITRGRGNLGVNESEESSDTGPEKTDNGDTLEVVMKSKGLCGVFDHDFVENSSAKKKPSVLEMEENAKKVALKAALTLKSSTANTDMFAPTWTGSQETFSVRKNGASGDGGGSKMASSSSMLAQLRNKRMEISASAQPAAATRSSNSSVSDDDKKYSALLLRLRKYIKRKSSNGAGPTTKDLLNEFKDVPDSDAAIFRSTLKSIAVVQNGSWTLK</sequence>
<dbReference type="Pfam" id="PF00271">
    <property type="entry name" value="Helicase_C"/>
    <property type="match status" value="1"/>
</dbReference>
<dbReference type="PROSITE" id="PS51192">
    <property type="entry name" value="HELICASE_ATP_BIND_1"/>
    <property type="match status" value="1"/>
</dbReference>
<dbReference type="InterPro" id="IPR049730">
    <property type="entry name" value="SNF2/RAD54-like_C"/>
</dbReference>
<dbReference type="InterPro" id="IPR001650">
    <property type="entry name" value="Helicase_C-like"/>
</dbReference>
<feature type="compositionally biased region" description="Basic and acidic residues" evidence="2">
    <location>
        <begin position="260"/>
        <end position="270"/>
    </location>
</feature>
<dbReference type="AlphaFoldDB" id="A0ABD3Q5L5"/>
<dbReference type="SMART" id="SM00487">
    <property type="entry name" value="DEXDc"/>
    <property type="match status" value="1"/>
</dbReference>
<dbReference type="InterPro" id="IPR050496">
    <property type="entry name" value="SNF2_RAD54_helicase_repair"/>
</dbReference>
<evidence type="ECO:0000256" key="2">
    <source>
        <dbReference type="SAM" id="MobiDB-lite"/>
    </source>
</evidence>
<feature type="domain" description="Helicase ATP-binding" evidence="3">
    <location>
        <begin position="533"/>
        <end position="731"/>
    </location>
</feature>
<protein>
    <submittedName>
        <fullName evidence="5">Uncharacterized protein</fullName>
    </submittedName>
</protein>
<evidence type="ECO:0000313" key="5">
    <source>
        <dbReference type="EMBL" id="KAL3795849.1"/>
    </source>
</evidence>
<comment type="caution">
    <text evidence="5">The sequence shown here is derived from an EMBL/GenBank/DDBJ whole genome shotgun (WGS) entry which is preliminary data.</text>
</comment>
<dbReference type="PROSITE" id="PS51194">
    <property type="entry name" value="HELICASE_CTER"/>
    <property type="match status" value="1"/>
</dbReference>
<evidence type="ECO:0000256" key="1">
    <source>
        <dbReference type="ARBA" id="ARBA00022801"/>
    </source>
</evidence>
<gene>
    <name evidence="5" type="ORF">ACHAWO_010141</name>
</gene>
<feature type="compositionally biased region" description="Basic residues" evidence="2">
    <location>
        <begin position="271"/>
        <end position="287"/>
    </location>
</feature>
<organism evidence="5 6">
    <name type="scientific">Cyclotella atomus</name>
    <dbReference type="NCBI Taxonomy" id="382360"/>
    <lineage>
        <taxon>Eukaryota</taxon>
        <taxon>Sar</taxon>
        <taxon>Stramenopiles</taxon>
        <taxon>Ochrophyta</taxon>
        <taxon>Bacillariophyta</taxon>
        <taxon>Coscinodiscophyceae</taxon>
        <taxon>Thalassiosirophycidae</taxon>
        <taxon>Stephanodiscales</taxon>
        <taxon>Stephanodiscaceae</taxon>
        <taxon>Cyclotella</taxon>
    </lineage>
</organism>
<feature type="compositionally biased region" description="Low complexity" evidence="2">
    <location>
        <begin position="196"/>
        <end position="211"/>
    </location>
</feature>
<dbReference type="InterPro" id="IPR027417">
    <property type="entry name" value="P-loop_NTPase"/>
</dbReference>
<keyword evidence="1" id="KW-0378">Hydrolase</keyword>
<dbReference type="PANTHER" id="PTHR45629:SF7">
    <property type="entry name" value="DNA EXCISION REPAIR PROTEIN ERCC-6-RELATED"/>
    <property type="match status" value="1"/>
</dbReference>
<dbReference type="CDD" id="cd18793">
    <property type="entry name" value="SF2_C_SNF"/>
    <property type="match status" value="1"/>
</dbReference>
<dbReference type="FunFam" id="3.40.50.10810:FF:000094">
    <property type="entry name" value="DNA excision repair protein ERCC-6"/>
    <property type="match status" value="1"/>
</dbReference>
<dbReference type="PANTHER" id="PTHR45629">
    <property type="entry name" value="SNF2/RAD54 FAMILY MEMBER"/>
    <property type="match status" value="1"/>
</dbReference>
<feature type="compositionally biased region" description="Basic and acidic residues" evidence="2">
    <location>
        <begin position="212"/>
        <end position="235"/>
    </location>
</feature>
<dbReference type="EMBL" id="JALLPJ020000309">
    <property type="protein sequence ID" value="KAL3795849.1"/>
    <property type="molecule type" value="Genomic_DNA"/>
</dbReference>
<dbReference type="Gene3D" id="3.40.50.300">
    <property type="entry name" value="P-loop containing nucleotide triphosphate hydrolases"/>
    <property type="match status" value="1"/>
</dbReference>
<dbReference type="InterPro" id="IPR038718">
    <property type="entry name" value="SNF2-like_sf"/>
</dbReference>
<name>A0ABD3Q5L5_9STRA</name>
<dbReference type="Gene3D" id="3.40.50.10810">
    <property type="entry name" value="Tandem AAA-ATPase domain"/>
    <property type="match status" value="1"/>
</dbReference>
<feature type="region of interest" description="Disordered" evidence="2">
    <location>
        <begin position="1194"/>
        <end position="1213"/>
    </location>
</feature>
<evidence type="ECO:0000259" key="4">
    <source>
        <dbReference type="PROSITE" id="PS51194"/>
    </source>
</evidence>
<keyword evidence="6" id="KW-1185">Reference proteome</keyword>
<dbReference type="Pfam" id="PF00176">
    <property type="entry name" value="SNF2-rel_dom"/>
    <property type="match status" value="1"/>
</dbReference>
<dbReference type="InterPro" id="IPR014001">
    <property type="entry name" value="Helicase_ATP-bd"/>
</dbReference>
<feature type="region of interest" description="Disordered" evidence="2">
    <location>
        <begin position="1056"/>
        <end position="1091"/>
    </location>
</feature>
<feature type="region of interest" description="Disordered" evidence="2">
    <location>
        <begin position="182"/>
        <end position="296"/>
    </location>
</feature>
<evidence type="ECO:0000313" key="6">
    <source>
        <dbReference type="Proteomes" id="UP001530400"/>
    </source>
</evidence>
<feature type="region of interest" description="Disordered" evidence="2">
    <location>
        <begin position="443"/>
        <end position="467"/>
    </location>
</feature>
<feature type="domain" description="Helicase C-terminal" evidence="4">
    <location>
        <begin position="887"/>
        <end position="1046"/>
    </location>
</feature>
<proteinExistence type="predicted"/>
<dbReference type="InterPro" id="IPR000330">
    <property type="entry name" value="SNF2_N"/>
</dbReference>
<dbReference type="SMART" id="SM00490">
    <property type="entry name" value="HELICc"/>
    <property type="match status" value="1"/>
</dbReference>